<dbReference type="InterPro" id="IPR008183">
    <property type="entry name" value="Aldose_1/G6P_1-epimerase"/>
</dbReference>
<dbReference type="CDD" id="cd09019">
    <property type="entry name" value="galactose_mutarotase_like"/>
    <property type="match status" value="1"/>
</dbReference>
<dbReference type="PIRSF" id="PIRSF005096">
    <property type="entry name" value="GALM"/>
    <property type="match status" value="1"/>
</dbReference>
<dbReference type="GO" id="GO:0005737">
    <property type="term" value="C:cytoplasm"/>
    <property type="evidence" value="ECO:0007669"/>
    <property type="project" value="TreeGrafter"/>
</dbReference>
<evidence type="ECO:0000256" key="5">
    <source>
        <dbReference type="ARBA" id="ARBA00022837"/>
    </source>
</evidence>
<dbReference type="GO" id="GO:0033499">
    <property type="term" value="P:galactose catabolic process via UDP-galactose, Leloir pathway"/>
    <property type="evidence" value="ECO:0007669"/>
    <property type="project" value="TreeGrafter"/>
</dbReference>
<dbReference type="Gene3D" id="2.70.98.10">
    <property type="match status" value="1"/>
</dbReference>
<keyword evidence="7 8" id="KW-0119">Carbohydrate metabolism</keyword>
<comment type="cofactor">
    <cofactor evidence="1">
        <name>Ca(2+)</name>
        <dbReference type="ChEBI" id="CHEBI:29108"/>
    </cofactor>
</comment>
<keyword evidence="13" id="KW-1185">Reference proteome</keyword>
<evidence type="ECO:0000256" key="7">
    <source>
        <dbReference type="ARBA" id="ARBA00023277"/>
    </source>
</evidence>
<accession>A0A1H1XK23</accession>
<comment type="pathway">
    <text evidence="2 8">Carbohydrate metabolism; hexose metabolism.</text>
</comment>
<evidence type="ECO:0000256" key="9">
    <source>
        <dbReference type="PIRSR" id="PIRSR005096-1"/>
    </source>
</evidence>
<organism evidence="12 13">
    <name type="scientific">Mucilaginibacter mallensis</name>
    <dbReference type="NCBI Taxonomy" id="652787"/>
    <lineage>
        <taxon>Bacteria</taxon>
        <taxon>Pseudomonadati</taxon>
        <taxon>Bacteroidota</taxon>
        <taxon>Sphingobacteriia</taxon>
        <taxon>Sphingobacteriales</taxon>
        <taxon>Sphingobacteriaceae</taxon>
        <taxon>Mucilaginibacter</taxon>
    </lineage>
</organism>
<evidence type="ECO:0000256" key="1">
    <source>
        <dbReference type="ARBA" id="ARBA00001913"/>
    </source>
</evidence>
<dbReference type="InterPro" id="IPR015443">
    <property type="entry name" value="Aldose_1-epimerase"/>
</dbReference>
<dbReference type="SUPFAM" id="SSF74650">
    <property type="entry name" value="Galactose mutarotase-like"/>
    <property type="match status" value="1"/>
</dbReference>
<dbReference type="OrthoDB" id="9779408at2"/>
<dbReference type="GO" id="GO:0030246">
    <property type="term" value="F:carbohydrate binding"/>
    <property type="evidence" value="ECO:0007669"/>
    <property type="project" value="InterPro"/>
</dbReference>
<dbReference type="PANTHER" id="PTHR10091:SF0">
    <property type="entry name" value="GALACTOSE MUTAROTASE"/>
    <property type="match status" value="1"/>
</dbReference>
<dbReference type="Proteomes" id="UP000199679">
    <property type="component" value="Chromosome I"/>
</dbReference>
<evidence type="ECO:0000256" key="8">
    <source>
        <dbReference type="PIRNR" id="PIRNR005096"/>
    </source>
</evidence>
<dbReference type="PANTHER" id="PTHR10091">
    <property type="entry name" value="ALDOSE-1-EPIMERASE"/>
    <property type="match status" value="1"/>
</dbReference>
<dbReference type="InterPro" id="IPR047215">
    <property type="entry name" value="Galactose_mutarotase-like"/>
</dbReference>
<feature type="binding site" evidence="11">
    <location>
        <begin position="186"/>
        <end position="188"/>
    </location>
    <ligand>
        <name>beta-D-galactose</name>
        <dbReference type="ChEBI" id="CHEBI:27667"/>
    </ligand>
</feature>
<evidence type="ECO:0000256" key="2">
    <source>
        <dbReference type="ARBA" id="ARBA00005028"/>
    </source>
</evidence>
<comment type="subunit">
    <text evidence="4">Monomer.</text>
</comment>
<keyword evidence="5" id="KW-0106">Calcium</keyword>
<gene>
    <name evidence="12" type="ORF">SAMN05216490_2475</name>
</gene>
<comment type="catalytic activity">
    <reaction evidence="8">
        <text>alpha-D-glucose = beta-D-glucose</text>
        <dbReference type="Rhea" id="RHEA:10264"/>
        <dbReference type="ChEBI" id="CHEBI:15903"/>
        <dbReference type="ChEBI" id="CHEBI:17925"/>
        <dbReference type="EC" id="5.1.3.3"/>
    </reaction>
</comment>
<evidence type="ECO:0000256" key="11">
    <source>
        <dbReference type="PIRSR" id="PIRSR005096-3"/>
    </source>
</evidence>
<dbReference type="UniPathway" id="UPA00242"/>
<evidence type="ECO:0000256" key="3">
    <source>
        <dbReference type="ARBA" id="ARBA00006206"/>
    </source>
</evidence>
<protein>
    <recommendedName>
        <fullName evidence="8">Aldose 1-epimerase</fullName>
        <ecNumber evidence="8">5.1.3.3</ecNumber>
    </recommendedName>
</protein>
<evidence type="ECO:0000256" key="4">
    <source>
        <dbReference type="ARBA" id="ARBA00011245"/>
    </source>
</evidence>
<evidence type="ECO:0000313" key="12">
    <source>
        <dbReference type="EMBL" id="SDT09587.1"/>
    </source>
</evidence>
<feature type="binding site" evidence="11">
    <location>
        <begin position="89"/>
        <end position="90"/>
    </location>
    <ligand>
        <name>beta-D-galactose</name>
        <dbReference type="ChEBI" id="CHEBI:27667"/>
    </ligand>
</feature>
<comment type="similarity">
    <text evidence="3 8">Belongs to the aldose epimerase family.</text>
</comment>
<dbReference type="GO" id="GO:0006006">
    <property type="term" value="P:glucose metabolic process"/>
    <property type="evidence" value="ECO:0007669"/>
    <property type="project" value="TreeGrafter"/>
</dbReference>
<feature type="binding site" evidence="10">
    <location>
        <position position="258"/>
    </location>
    <ligand>
        <name>beta-D-galactose</name>
        <dbReference type="ChEBI" id="CHEBI:27667"/>
    </ligand>
</feature>
<dbReference type="EMBL" id="LT629740">
    <property type="protein sequence ID" value="SDT09587.1"/>
    <property type="molecule type" value="Genomic_DNA"/>
</dbReference>
<dbReference type="InterPro" id="IPR011013">
    <property type="entry name" value="Gal_mutarotase_sf_dom"/>
</dbReference>
<proteinExistence type="inferred from homology"/>
<dbReference type="InterPro" id="IPR014718">
    <property type="entry name" value="GH-type_carb-bd"/>
</dbReference>
<sequence length="358" mass="39235">MTYTAGHAQLPLATAFEKTIDGKQTHLYLLKNKAGAEAAITNYGGRIVSILVPDKTGKLVDVVEGFESVERFEKSAERYYGALIGPFANRIANGKFTLEGQEYALVTNNGTNTLHGGKPGFESAVWDGVLSDSSTLELTYLAKDMEAGFPGNVHVKVIYRLTDDNGLTIHYEATTDKTTVINLTSHPYFNLNGIGNGTILDHVVQINADAYTPVNSKLIPIGELEAVKGTPFDFNQPAKIGARIGDDNVQLKEGNGYDHNYVLNKHHDKTPVAIAIGDKTGIEMSVFTTEPGMQFYTGNFMQGKNVMKYGHTDDCRTAFAMETQHYPDSPNQPNFPSTILKPGAVYKSYCEYRFAVVK</sequence>
<reference evidence="12 13" key="1">
    <citation type="submission" date="2016-10" db="EMBL/GenBank/DDBJ databases">
        <authorList>
            <person name="de Groot N.N."/>
        </authorList>
    </citation>
    <scope>NUCLEOTIDE SEQUENCE [LARGE SCALE GENOMIC DNA]</scope>
    <source>
        <strain evidence="12 13">MP1X4</strain>
    </source>
</reference>
<name>A0A1H1XK23_MUCMA</name>
<evidence type="ECO:0000256" key="6">
    <source>
        <dbReference type="ARBA" id="ARBA00023235"/>
    </source>
</evidence>
<evidence type="ECO:0000313" key="13">
    <source>
        <dbReference type="Proteomes" id="UP000199679"/>
    </source>
</evidence>
<dbReference type="AlphaFoldDB" id="A0A1H1XK23"/>
<feature type="active site" description="Proton acceptor" evidence="9">
    <location>
        <position position="322"/>
    </location>
</feature>
<dbReference type="EC" id="5.1.3.3" evidence="8"/>
<feature type="active site" description="Proton donor" evidence="9">
    <location>
        <position position="186"/>
    </location>
</feature>
<dbReference type="NCBIfam" id="NF008277">
    <property type="entry name" value="PRK11055.1"/>
    <property type="match status" value="1"/>
</dbReference>
<dbReference type="Pfam" id="PF01263">
    <property type="entry name" value="Aldose_epim"/>
    <property type="match status" value="1"/>
</dbReference>
<dbReference type="STRING" id="652787.SAMN05216490_2475"/>
<dbReference type="RefSeq" id="WP_091372982.1">
    <property type="nucleotide sequence ID" value="NZ_LT629740.1"/>
</dbReference>
<keyword evidence="6 8" id="KW-0413">Isomerase</keyword>
<dbReference type="GO" id="GO:0004034">
    <property type="term" value="F:aldose 1-epimerase activity"/>
    <property type="evidence" value="ECO:0007669"/>
    <property type="project" value="UniProtKB-EC"/>
</dbReference>
<evidence type="ECO:0000256" key="10">
    <source>
        <dbReference type="PIRSR" id="PIRSR005096-2"/>
    </source>
</evidence>